<reference evidence="1" key="1">
    <citation type="journal article" date="2015" name="Nature">
        <title>Complex archaea that bridge the gap between prokaryotes and eukaryotes.</title>
        <authorList>
            <person name="Spang A."/>
            <person name="Saw J.H."/>
            <person name="Jorgensen S.L."/>
            <person name="Zaremba-Niedzwiedzka K."/>
            <person name="Martijn J."/>
            <person name="Lind A.E."/>
            <person name="van Eijk R."/>
            <person name="Schleper C."/>
            <person name="Guy L."/>
            <person name="Ettema T.J."/>
        </authorList>
    </citation>
    <scope>NUCLEOTIDE SEQUENCE</scope>
</reference>
<accession>A0A0F9UAZ9</accession>
<dbReference type="EMBL" id="LAZR01000762">
    <property type="protein sequence ID" value="KKN58451.1"/>
    <property type="molecule type" value="Genomic_DNA"/>
</dbReference>
<comment type="caution">
    <text evidence="1">The sequence shown here is derived from an EMBL/GenBank/DDBJ whole genome shotgun (WGS) entry which is preliminary data.</text>
</comment>
<gene>
    <name evidence="1" type="ORF">LCGC14_0551830</name>
</gene>
<organism evidence="1">
    <name type="scientific">marine sediment metagenome</name>
    <dbReference type="NCBI Taxonomy" id="412755"/>
    <lineage>
        <taxon>unclassified sequences</taxon>
        <taxon>metagenomes</taxon>
        <taxon>ecological metagenomes</taxon>
    </lineage>
</organism>
<evidence type="ECO:0000313" key="1">
    <source>
        <dbReference type="EMBL" id="KKN58451.1"/>
    </source>
</evidence>
<proteinExistence type="predicted"/>
<sequence length="192" mass="19744">MATNDVLLKTGTQISFADHATDFSGGAAKTSVEQAGATDVQVDLTGLVAGAGRESAKFDFGATRARNYSIMASLEFATAPVTGEVVSFYLVPSNDATAANGNPQSIDGVDAAAPSGHSTLAELIAASMWIGSFVCSADATTTVQTAWCGSFRPPTRHGILLVVNDTSDAIHSDAVECNIVFDPNVDEIQAAV</sequence>
<name>A0A0F9UAZ9_9ZZZZ</name>
<protein>
    <submittedName>
        <fullName evidence="1">Uncharacterized protein</fullName>
    </submittedName>
</protein>
<dbReference type="AlphaFoldDB" id="A0A0F9UAZ9"/>